<organism evidence="2 3">
    <name type="scientific">Cafeteria roenbergensis</name>
    <name type="common">Marine flagellate</name>
    <dbReference type="NCBI Taxonomy" id="33653"/>
    <lineage>
        <taxon>Eukaryota</taxon>
        <taxon>Sar</taxon>
        <taxon>Stramenopiles</taxon>
        <taxon>Bigyra</taxon>
        <taxon>Opalozoa</taxon>
        <taxon>Bicosoecida</taxon>
        <taxon>Cafeteriaceae</taxon>
        <taxon>Cafeteria</taxon>
    </lineage>
</organism>
<evidence type="ECO:0000256" key="1">
    <source>
        <dbReference type="SAM" id="MobiDB-lite"/>
    </source>
</evidence>
<proteinExistence type="predicted"/>
<gene>
    <name evidence="2" type="ORF">FNF29_07413</name>
</gene>
<sequence>MLAAERIAEWDAFRAGGELYRLRAMPQAAAEDPKRAAGFIISQLGERATRHHWDAASKAVVLLADRDVCRLHGVRLRHRQAHRLARSRGVVSASVFRLAHPYRASAKYADGLVRLAEHVKRALPGFELRLWRDRSVTGEAIRHAQARDAAGAAAGTAAPTRDPAAAAAASWDRAWARLAGEDHVSVVEFASDAFQPRPDERRAGATGHTDVFGTFLRFFALFTAPKGVPEWAAPPPDGDVAFVCDADFAGSPFDHLIVDTVAWFAAKTALAAPQAALLPAEAASADAGPEAAGARAPSADLCTFSFSVSTAERHFPLTALPPLFAGALATRRRWPGHWLDEFLRDAARAVAPDRAGDAPAGAPQLERSRVAGPVAAAAHAPEARQSATYARRQMQHMTGPFVFGADEAFLSRVVVPRLAASAERAQDWLFLVCPPVDRVVSACMGSLAPAGSPGRLGPYGAAAAEAAAAAAGAPGGEALRRDLEEGRVDVAAAASRWASGAIRRSGLFDRKASGSPAARIAPADEPRCGPLREALRRMLACWVEAMTAGEAPCSPKDLSYVSQCLGRLQGPREGGSGILCMEAYKIGGRAAAPRPAERLESGHAAGPACAAALQEVCGLAPGWTPLLRGHPAEPHRQQSRKRQREDESGTGAAGAAEPASVRPAPSTQ</sequence>
<comment type="caution">
    <text evidence="2">The sequence shown here is derived from an EMBL/GenBank/DDBJ whole genome shotgun (WGS) entry which is preliminary data.</text>
</comment>
<reference evidence="2 3" key="1">
    <citation type="submission" date="2019-07" db="EMBL/GenBank/DDBJ databases">
        <title>Genomes of Cafeteria roenbergensis.</title>
        <authorList>
            <person name="Fischer M.G."/>
            <person name="Hackl T."/>
            <person name="Roman M."/>
        </authorList>
    </citation>
    <scope>NUCLEOTIDE SEQUENCE [LARGE SCALE GENOMIC DNA]</scope>
    <source>
        <strain evidence="2 3">BVI</strain>
    </source>
</reference>
<dbReference type="AlphaFoldDB" id="A0A5A8C3H5"/>
<protein>
    <submittedName>
        <fullName evidence="2">Uncharacterized protein</fullName>
    </submittedName>
</protein>
<accession>A0A5A8C3H5</accession>
<dbReference type="EMBL" id="VLTN01000068">
    <property type="protein sequence ID" value="KAA0147345.1"/>
    <property type="molecule type" value="Genomic_DNA"/>
</dbReference>
<dbReference type="Proteomes" id="UP000323011">
    <property type="component" value="Unassembled WGS sequence"/>
</dbReference>
<name>A0A5A8C3H5_CAFRO</name>
<evidence type="ECO:0000313" key="3">
    <source>
        <dbReference type="Proteomes" id="UP000323011"/>
    </source>
</evidence>
<evidence type="ECO:0000313" key="2">
    <source>
        <dbReference type="EMBL" id="KAA0147345.1"/>
    </source>
</evidence>
<feature type="region of interest" description="Disordered" evidence="1">
    <location>
        <begin position="626"/>
        <end position="668"/>
    </location>
</feature>
<keyword evidence="3" id="KW-1185">Reference proteome</keyword>